<organism evidence="5 6">
    <name type="scientific">Monosporascus ibericus</name>
    <dbReference type="NCBI Taxonomy" id="155417"/>
    <lineage>
        <taxon>Eukaryota</taxon>
        <taxon>Fungi</taxon>
        <taxon>Dikarya</taxon>
        <taxon>Ascomycota</taxon>
        <taxon>Pezizomycotina</taxon>
        <taxon>Sordariomycetes</taxon>
        <taxon>Xylariomycetidae</taxon>
        <taxon>Xylariales</taxon>
        <taxon>Xylariales incertae sedis</taxon>
        <taxon>Monosporascus</taxon>
    </lineage>
</organism>
<accession>A0A4Q4TD94</accession>
<comment type="caution">
    <text evidence="5">The sequence shown here is derived from an EMBL/GenBank/DDBJ whole genome shotgun (WGS) entry which is preliminary data.</text>
</comment>
<evidence type="ECO:0000256" key="3">
    <source>
        <dbReference type="SAM" id="MobiDB-lite"/>
    </source>
</evidence>
<feature type="compositionally biased region" description="Polar residues" evidence="3">
    <location>
        <begin position="598"/>
        <end position="607"/>
    </location>
</feature>
<keyword evidence="1" id="KW-0067">ATP-binding</keyword>
<dbReference type="GO" id="GO:0008017">
    <property type="term" value="F:microtubule binding"/>
    <property type="evidence" value="ECO:0007669"/>
    <property type="project" value="InterPro"/>
</dbReference>
<feature type="binding site" evidence="1">
    <location>
        <begin position="343"/>
        <end position="350"/>
    </location>
    <ligand>
        <name>ATP</name>
        <dbReference type="ChEBI" id="CHEBI:30616"/>
    </ligand>
</feature>
<dbReference type="GO" id="GO:0003777">
    <property type="term" value="F:microtubule motor activity"/>
    <property type="evidence" value="ECO:0007669"/>
    <property type="project" value="InterPro"/>
</dbReference>
<feature type="domain" description="Kinesin motor" evidence="4">
    <location>
        <begin position="267"/>
        <end position="580"/>
    </location>
</feature>
<evidence type="ECO:0000259" key="4">
    <source>
        <dbReference type="PROSITE" id="PS50067"/>
    </source>
</evidence>
<dbReference type="InterPro" id="IPR027417">
    <property type="entry name" value="P-loop_NTPase"/>
</dbReference>
<feature type="region of interest" description="Disordered" evidence="3">
    <location>
        <begin position="186"/>
        <end position="210"/>
    </location>
</feature>
<feature type="compositionally biased region" description="Polar residues" evidence="3">
    <location>
        <begin position="192"/>
        <end position="202"/>
    </location>
</feature>
<dbReference type="InterPro" id="IPR036961">
    <property type="entry name" value="Kinesin_motor_dom_sf"/>
</dbReference>
<dbReference type="PANTHER" id="PTHR47972">
    <property type="entry name" value="KINESIN-LIKE PROTEIN KLP-3"/>
    <property type="match status" value="1"/>
</dbReference>
<keyword evidence="2" id="KW-0175">Coiled coil</keyword>
<dbReference type="SMART" id="SM00129">
    <property type="entry name" value="KISc"/>
    <property type="match status" value="1"/>
</dbReference>
<keyword evidence="6" id="KW-1185">Reference proteome</keyword>
<evidence type="ECO:0000256" key="1">
    <source>
        <dbReference type="PROSITE-ProRule" id="PRU00283"/>
    </source>
</evidence>
<dbReference type="PRINTS" id="PR00380">
    <property type="entry name" value="KINESINHEAVY"/>
</dbReference>
<keyword evidence="1" id="KW-0547">Nucleotide-binding</keyword>
<gene>
    <name evidence="5" type="ORF">DL764_004766</name>
</gene>
<evidence type="ECO:0000313" key="5">
    <source>
        <dbReference type="EMBL" id="RYP03932.1"/>
    </source>
</evidence>
<feature type="region of interest" description="Disordered" evidence="3">
    <location>
        <begin position="566"/>
        <end position="607"/>
    </location>
</feature>
<name>A0A4Q4TD94_9PEZI</name>
<dbReference type="Gene3D" id="3.40.850.10">
    <property type="entry name" value="Kinesin motor domain"/>
    <property type="match status" value="1"/>
</dbReference>
<feature type="compositionally biased region" description="Low complexity" evidence="3">
    <location>
        <begin position="570"/>
        <end position="588"/>
    </location>
</feature>
<dbReference type="GO" id="GO:0005524">
    <property type="term" value="F:ATP binding"/>
    <property type="evidence" value="ECO:0007669"/>
    <property type="project" value="UniProtKB-UniRule"/>
</dbReference>
<reference evidence="5 6" key="1">
    <citation type="submission" date="2018-06" db="EMBL/GenBank/DDBJ databases">
        <title>Complete Genomes of Monosporascus.</title>
        <authorList>
            <person name="Robinson A.J."/>
            <person name="Natvig D.O."/>
        </authorList>
    </citation>
    <scope>NUCLEOTIDE SEQUENCE [LARGE SCALE GENOMIC DNA]</scope>
    <source>
        <strain evidence="5 6">CBS 110550</strain>
    </source>
</reference>
<dbReference type="InterPro" id="IPR027640">
    <property type="entry name" value="Kinesin-like_fam"/>
</dbReference>
<evidence type="ECO:0000313" key="6">
    <source>
        <dbReference type="Proteomes" id="UP000293360"/>
    </source>
</evidence>
<dbReference type="Proteomes" id="UP000293360">
    <property type="component" value="Unassembled WGS sequence"/>
</dbReference>
<protein>
    <recommendedName>
        <fullName evidence="4">Kinesin motor domain-containing protein</fullName>
    </recommendedName>
</protein>
<comment type="similarity">
    <text evidence="1">Belongs to the TRAFAC class myosin-kinesin ATPase superfamily. Kinesin family.</text>
</comment>
<feature type="coiled-coil region" evidence="2">
    <location>
        <begin position="221"/>
        <end position="262"/>
    </location>
</feature>
<evidence type="ECO:0000256" key="2">
    <source>
        <dbReference type="SAM" id="Coils"/>
    </source>
</evidence>
<sequence length="607" mass="68324">MDAQNAIGEQLTQNQQEQMKALSSLEGLLKGISAQDFTQRHTEQVEELRKLANMVQRDLGAQRLNQERLAQNHQEQLAALNAVEELVKGIGARDFAKRHEEQVKSLIDIKRRLEEVSAQQPDKEEMTQTHEEQIRKRESLKDEFNTQLEKIESAVQKFGREQQDKEYVERKHLELLVTLEKKQKVEPDERSIQSAIPEQSSQLRDENAQSKVLSTESVELLSKLQEEKAGVQQQLQYVTNRLDETTRDLEEAKSRAQDAEVEKGEDQLVDFHPTKGEYVDDYQKIEVVAERLSAKGQLRATSKFLECEGIFTPEHTNKDVFEEISQLTMSALDGKKVCIFCYGQTSRGKTFTMNHRVGPPGHDDPNDGIIHRSLALMFEHVNSSREQYQYDMRMSTVDVYINDLIDFFSSRKKHVIKNMDEATGKDMTTQEAVRALIDKALNNRAVGATNANAQSSRSHLILCFRIERTVLKGPDAGNKSTGILNLIDLAGSEKNKETGATGQWLEESKTINSSIFKLNNSITALAEDKPKRAGHTLTRVLEPCLAKGCRVVVFVMVSLLKKDQPEAENTMTKAEMAAKAKLNSKASNPPTSPGGGRSQNPCSFEAA</sequence>
<dbReference type="GO" id="GO:0007018">
    <property type="term" value="P:microtubule-based movement"/>
    <property type="evidence" value="ECO:0007669"/>
    <property type="project" value="InterPro"/>
</dbReference>
<dbReference type="InterPro" id="IPR001752">
    <property type="entry name" value="Kinesin_motor_dom"/>
</dbReference>
<proteinExistence type="inferred from homology"/>
<feature type="region of interest" description="Disordered" evidence="3">
    <location>
        <begin position="117"/>
        <end position="138"/>
    </location>
</feature>
<dbReference type="EMBL" id="QJNU01000235">
    <property type="protein sequence ID" value="RYP03932.1"/>
    <property type="molecule type" value="Genomic_DNA"/>
</dbReference>
<dbReference type="PROSITE" id="PS50067">
    <property type="entry name" value="KINESIN_MOTOR_2"/>
    <property type="match status" value="1"/>
</dbReference>
<dbReference type="SUPFAM" id="SSF52540">
    <property type="entry name" value="P-loop containing nucleoside triphosphate hydrolases"/>
    <property type="match status" value="1"/>
</dbReference>
<dbReference type="AlphaFoldDB" id="A0A4Q4TD94"/>
<dbReference type="STRING" id="155417.A0A4Q4TD94"/>
<dbReference type="OrthoDB" id="3176171at2759"/>
<dbReference type="Pfam" id="PF00225">
    <property type="entry name" value="Kinesin"/>
    <property type="match status" value="1"/>
</dbReference>
<keyword evidence="1" id="KW-0505">Motor protein</keyword>